<sequence length="326" mass="35510">MSPTTKCVRWITVIAISAIVIESVLAAGNDGQSCLYGNEPGICRGYSYCRPLLEESRLVKICGYTPQQAIVCCPLDYQNRLQQLSNRRERISVQKCREYNRPSTSVLGSLAIGSAVTKVTKRTQCPLDQNLIIGGVAARHGEFPHMVRLSMPNDYGDLVPQCGATLISEQWVMTAAHCIASTTIVARLGELKEGDDTFGDPIELQVVQIVKHPNYKPRTVYNDIALLKLARPVSFSSRVRPACLYTSSTVDRTKSIAIGFGSTQAYGAASQELLKVSLDIFSTNACAKFFLRSRRVPQGLRTTHLCAGFLAGGRDTCTGDSGGPLQ</sequence>
<proteinExistence type="inferred from homology"/>
<dbReference type="Gene3D" id="2.40.10.10">
    <property type="entry name" value="Trypsin-like serine proteases"/>
    <property type="match status" value="1"/>
</dbReference>
<dbReference type="PROSITE" id="PS00135">
    <property type="entry name" value="TRYPSIN_SER"/>
    <property type="match status" value="1"/>
</dbReference>
<dbReference type="PROSITE" id="PS00134">
    <property type="entry name" value="TRYPSIN_HIS"/>
    <property type="match status" value="1"/>
</dbReference>
<dbReference type="InterPro" id="IPR018114">
    <property type="entry name" value="TRYPSIN_HIS"/>
</dbReference>
<dbReference type="VEuPathDB" id="VectorBase:ADIR002901"/>
<name>A0A182N5I2_9DIPT</name>
<evidence type="ECO:0000256" key="6">
    <source>
        <dbReference type="ARBA" id="ARBA00023157"/>
    </source>
</evidence>
<dbReference type="InterPro" id="IPR033116">
    <property type="entry name" value="TRYPSIN_SER"/>
</dbReference>
<organism evidence="12 13">
    <name type="scientific">Anopheles dirus</name>
    <dbReference type="NCBI Taxonomy" id="7168"/>
    <lineage>
        <taxon>Eukaryota</taxon>
        <taxon>Metazoa</taxon>
        <taxon>Ecdysozoa</taxon>
        <taxon>Arthropoda</taxon>
        <taxon>Hexapoda</taxon>
        <taxon>Insecta</taxon>
        <taxon>Pterygota</taxon>
        <taxon>Neoptera</taxon>
        <taxon>Endopterygota</taxon>
        <taxon>Diptera</taxon>
        <taxon>Nematocera</taxon>
        <taxon>Culicoidea</taxon>
        <taxon>Culicidae</taxon>
        <taxon>Anophelinae</taxon>
        <taxon>Anopheles</taxon>
    </lineage>
</organism>
<feature type="signal peptide" evidence="10">
    <location>
        <begin position="1"/>
        <end position="26"/>
    </location>
</feature>
<keyword evidence="5" id="KW-0391">Immunity</keyword>
<reference evidence="13" key="1">
    <citation type="submission" date="2013-03" db="EMBL/GenBank/DDBJ databases">
        <title>The Genome Sequence of Anopheles dirus WRAIR2.</title>
        <authorList>
            <consortium name="The Broad Institute Genomics Platform"/>
            <person name="Neafsey D.E."/>
            <person name="Walton C."/>
            <person name="Walker B."/>
            <person name="Young S.K."/>
            <person name="Zeng Q."/>
            <person name="Gargeya S."/>
            <person name="Fitzgerald M."/>
            <person name="Haas B."/>
            <person name="Abouelleil A."/>
            <person name="Allen A.W."/>
            <person name="Alvarado L."/>
            <person name="Arachchi H.M."/>
            <person name="Berlin A.M."/>
            <person name="Chapman S.B."/>
            <person name="Gainer-Dewar J."/>
            <person name="Goldberg J."/>
            <person name="Griggs A."/>
            <person name="Gujja S."/>
            <person name="Hansen M."/>
            <person name="Howarth C."/>
            <person name="Imamovic A."/>
            <person name="Ireland A."/>
            <person name="Larimer J."/>
            <person name="McCowan C."/>
            <person name="Murphy C."/>
            <person name="Pearson M."/>
            <person name="Poon T.W."/>
            <person name="Priest M."/>
            <person name="Roberts A."/>
            <person name="Saif S."/>
            <person name="Shea T."/>
            <person name="Sisk P."/>
            <person name="Sykes S."/>
            <person name="Wortman J."/>
            <person name="Nusbaum C."/>
            <person name="Birren B."/>
        </authorList>
    </citation>
    <scope>NUCLEOTIDE SEQUENCE [LARGE SCALE GENOMIC DNA]</scope>
    <source>
        <strain evidence="13">WRAIR2</strain>
    </source>
</reference>
<dbReference type="SMART" id="SM00020">
    <property type="entry name" value="Tryp_SPc"/>
    <property type="match status" value="1"/>
</dbReference>
<dbReference type="PROSITE" id="PS50240">
    <property type="entry name" value="TRYPSIN_DOM"/>
    <property type="match status" value="1"/>
</dbReference>
<dbReference type="SUPFAM" id="SSF50494">
    <property type="entry name" value="Trypsin-like serine proteases"/>
    <property type="match status" value="1"/>
</dbReference>
<evidence type="ECO:0000256" key="9">
    <source>
        <dbReference type="RuleBase" id="RU363034"/>
    </source>
</evidence>
<reference evidence="12" key="2">
    <citation type="submission" date="2020-05" db="UniProtKB">
        <authorList>
            <consortium name="EnsemblMetazoa"/>
        </authorList>
    </citation>
    <scope>IDENTIFICATION</scope>
    <source>
        <strain evidence="12">WRAIR2</strain>
    </source>
</reference>
<dbReference type="PANTHER" id="PTHR24252">
    <property type="entry name" value="ACROSIN-RELATED"/>
    <property type="match status" value="1"/>
</dbReference>
<keyword evidence="4 10" id="KW-0732">Signal</keyword>
<evidence type="ECO:0000256" key="10">
    <source>
        <dbReference type="SAM" id="SignalP"/>
    </source>
</evidence>
<dbReference type="GO" id="GO:0004252">
    <property type="term" value="F:serine-type endopeptidase activity"/>
    <property type="evidence" value="ECO:0007669"/>
    <property type="project" value="InterPro"/>
</dbReference>
<dbReference type="GO" id="GO:0006508">
    <property type="term" value="P:proteolysis"/>
    <property type="evidence" value="ECO:0007669"/>
    <property type="project" value="UniProtKB-KW"/>
</dbReference>
<evidence type="ECO:0000313" key="13">
    <source>
        <dbReference type="Proteomes" id="UP000075884"/>
    </source>
</evidence>
<evidence type="ECO:0000256" key="1">
    <source>
        <dbReference type="ARBA" id="ARBA00004613"/>
    </source>
</evidence>
<protein>
    <recommendedName>
        <fullName evidence="11">Peptidase S1 domain-containing protein</fullName>
    </recommendedName>
</protein>
<dbReference type="InterPro" id="IPR009003">
    <property type="entry name" value="Peptidase_S1_PA"/>
</dbReference>
<dbReference type="EnsemblMetazoa" id="ADIR002901-RA">
    <property type="protein sequence ID" value="ADIR002901-PA"/>
    <property type="gene ID" value="ADIR002901"/>
</dbReference>
<dbReference type="GO" id="GO:0005576">
    <property type="term" value="C:extracellular region"/>
    <property type="evidence" value="ECO:0007669"/>
    <property type="project" value="UniProtKB-SubCell"/>
</dbReference>
<evidence type="ECO:0000256" key="7">
    <source>
        <dbReference type="ARBA" id="ARBA00023180"/>
    </source>
</evidence>
<comment type="similarity">
    <text evidence="8">Belongs to the peptidase S1 family. CLIP subfamily.</text>
</comment>
<evidence type="ECO:0000256" key="8">
    <source>
        <dbReference type="ARBA" id="ARBA00024195"/>
    </source>
</evidence>
<keyword evidence="6" id="KW-1015">Disulfide bond</keyword>
<dbReference type="PANTHER" id="PTHR24252:SF7">
    <property type="entry name" value="HYALIN"/>
    <property type="match status" value="1"/>
</dbReference>
<evidence type="ECO:0000313" key="12">
    <source>
        <dbReference type="EnsemblMetazoa" id="ADIR002901-PA"/>
    </source>
</evidence>
<dbReference type="STRING" id="7168.A0A182N5I2"/>
<keyword evidence="9" id="KW-0378">Hydrolase</keyword>
<comment type="subcellular location">
    <subcellularLocation>
        <location evidence="1">Secreted</location>
    </subcellularLocation>
</comment>
<accession>A0A182N5I2</accession>
<dbReference type="PRINTS" id="PR00722">
    <property type="entry name" value="CHYMOTRYPSIN"/>
</dbReference>
<evidence type="ECO:0000259" key="11">
    <source>
        <dbReference type="PROSITE" id="PS50240"/>
    </source>
</evidence>
<dbReference type="InterPro" id="IPR001314">
    <property type="entry name" value="Peptidase_S1A"/>
</dbReference>
<keyword evidence="13" id="KW-1185">Reference proteome</keyword>
<evidence type="ECO:0000256" key="4">
    <source>
        <dbReference type="ARBA" id="ARBA00022729"/>
    </source>
</evidence>
<dbReference type="AlphaFoldDB" id="A0A182N5I2"/>
<keyword evidence="9" id="KW-0720">Serine protease</keyword>
<dbReference type="InterPro" id="IPR043504">
    <property type="entry name" value="Peptidase_S1_PA_chymotrypsin"/>
</dbReference>
<evidence type="ECO:0000256" key="2">
    <source>
        <dbReference type="ARBA" id="ARBA00022525"/>
    </source>
</evidence>
<keyword evidence="3" id="KW-0399">Innate immunity</keyword>
<keyword evidence="7" id="KW-0325">Glycoprotein</keyword>
<dbReference type="GO" id="GO:0045087">
    <property type="term" value="P:innate immune response"/>
    <property type="evidence" value="ECO:0007669"/>
    <property type="project" value="UniProtKB-KW"/>
</dbReference>
<evidence type="ECO:0000256" key="5">
    <source>
        <dbReference type="ARBA" id="ARBA00022859"/>
    </source>
</evidence>
<dbReference type="CDD" id="cd00190">
    <property type="entry name" value="Tryp_SPc"/>
    <property type="match status" value="1"/>
</dbReference>
<feature type="chain" id="PRO_5008129454" description="Peptidase S1 domain-containing protein" evidence="10">
    <location>
        <begin position="27"/>
        <end position="326"/>
    </location>
</feature>
<feature type="domain" description="Peptidase S1" evidence="11">
    <location>
        <begin position="132"/>
        <end position="326"/>
    </location>
</feature>
<dbReference type="Proteomes" id="UP000075884">
    <property type="component" value="Unassembled WGS sequence"/>
</dbReference>
<dbReference type="InterPro" id="IPR001254">
    <property type="entry name" value="Trypsin_dom"/>
</dbReference>
<evidence type="ECO:0000256" key="3">
    <source>
        <dbReference type="ARBA" id="ARBA00022588"/>
    </source>
</evidence>
<dbReference type="Pfam" id="PF00089">
    <property type="entry name" value="Trypsin"/>
    <property type="match status" value="1"/>
</dbReference>
<keyword evidence="2" id="KW-0964">Secreted</keyword>
<keyword evidence="9" id="KW-0645">Protease</keyword>
<dbReference type="FunFam" id="2.40.10.10:FF:000028">
    <property type="entry name" value="Serine protease easter"/>
    <property type="match status" value="1"/>
</dbReference>